<dbReference type="GO" id="GO:0000976">
    <property type="term" value="F:transcription cis-regulatory region binding"/>
    <property type="evidence" value="ECO:0007669"/>
    <property type="project" value="TreeGrafter"/>
</dbReference>
<feature type="domain" description="HTH lacI-type" evidence="4">
    <location>
        <begin position="6"/>
        <end position="60"/>
    </location>
</feature>
<dbReference type="PANTHER" id="PTHR30146">
    <property type="entry name" value="LACI-RELATED TRANSCRIPTIONAL REPRESSOR"/>
    <property type="match status" value="1"/>
</dbReference>
<reference evidence="5 6" key="1">
    <citation type="submission" date="2017-08" db="EMBL/GenBank/DDBJ databases">
        <title>Infants hospitalized years apart are colonized by the same room-sourced microbial strains.</title>
        <authorList>
            <person name="Brooks B."/>
            <person name="Olm M.R."/>
            <person name="Firek B.A."/>
            <person name="Baker R."/>
            <person name="Thomas B.C."/>
            <person name="Morowitz M.J."/>
            <person name="Banfield J.F."/>
        </authorList>
    </citation>
    <scope>NUCLEOTIDE SEQUENCE [LARGE SCALE GENOMIC DNA]</scope>
    <source>
        <strain evidence="5">S2_018_000_R3_110</strain>
    </source>
</reference>
<name>A0A2W5ASL6_9SPHN</name>
<dbReference type="Pfam" id="PF00356">
    <property type="entry name" value="LacI"/>
    <property type="match status" value="1"/>
</dbReference>
<protein>
    <submittedName>
        <fullName evidence="5">LacI family transcriptional regulator</fullName>
    </submittedName>
</protein>
<dbReference type="InterPro" id="IPR028082">
    <property type="entry name" value="Peripla_BP_I"/>
</dbReference>
<dbReference type="EMBL" id="QFNF01000045">
    <property type="protein sequence ID" value="PZO74005.1"/>
    <property type="molecule type" value="Genomic_DNA"/>
</dbReference>
<dbReference type="SUPFAM" id="SSF47413">
    <property type="entry name" value="lambda repressor-like DNA-binding domains"/>
    <property type="match status" value="1"/>
</dbReference>
<evidence type="ECO:0000256" key="1">
    <source>
        <dbReference type="ARBA" id="ARBA00023015"/>
    </source>
</evidence>
<evidence type="ECO:0000313" key="6">
    <source>
        <dbReference type="Proteomes" id="UP000248614"/>
    </source>
</evidence>
<dbReference type="Gene3D" id="3.40.50.2300">
    <property type="match status" value="2"/>
</dbReference>
<dbReference type="Proteomes" id="UP000248614">
    <property type="component" value="Unassembled WGS sequence"/>
</dbReference>
<dbReference type="InterPro" id="IPR010982">
    <property type="entry name" value="Lambda_DNA-bd_dom_sf"/>
</dbReference>
<comment type="caution">
    <text evidence="5">The sequence shown here is derived from an EMBL/GenBank/DDBJ whole genome shotgun (WGS) entry which is preliminary data.</text>
</comment>
<dbReference type="PROSITE" id="PS50932">
    <property type="entry name" value="HTH_LACI_2"/>
    <property type="match status" value="1"/>
</dbReference>
<evidence type="ECO:0000256" key="2">
    <source>
        <dbReference type="ARBA" id="ARBA00023125"/>
    </source>
</evidence>
<dbReference type="SUPFAM" id="SSF53822">
    <property type="entry name" value="Periplasmic binding protein-like I"/>
    <property type="match status" value="1"/>
</dbReference>
<dbReference type="Gene3D" id="1.10.260.40">
    <property type="entry name" value="lambda repressor-like DNA-binding domains"/>
    <property type="match status" value="1"/>
</dbReference>
<dbReference type="InterPro" id="IPR046335">
    <property type="entry name" value="LacI/GalR-like_sensor"/>
</dbReference>
<dbReference type="GO" id="GO:0003700">
    <property type="term" value="F:DNA-binding transcription factor activity"/>
    <property type="evidence" value="ECO:0007669"/>
    <property type="project" value="TreeGrafter"/>
</dbReference>
<keyword evidence="1" id="KW-0805">Transcription regulation</keyword>
<dbReference type="CDD" id="cd01392">
    <property type="entry name" value="HTH_LacI"/>
    <property type="match status" value="1"/>
</dbReference>
<dbReference type="PRINTS" id="PR00036">
    <property type="entry name" value="HTHLACI"/>
</dbReference>
<keyword evidence="3" id="KW-0804">Transcription</keyword>
<dbReference type="InterPro" id="IPR000843">
    <property type="entry name" value="HTH_LacI"/>
</dbReference>
<evidence type="ECO:0000259" key="4">
    <source>
        <dbReference type="PROSITE" id="PS50932"/>
    </source>
</evidence>
<accession>A0A2W5ASL6</accession>
<sequence>MTARRPTIDDVARLSGVARATVSRVLNDGPNVSDRSRTRVLEAVATLGYQVNLQARYLAGGGNRSVLLILASDTESEPNSYYQSALEIGALRVCMQTGMELATHTLQQTRDDVEARLIELVEDSRCSGVILTPPFSDRMGLIAGLRRTGASVVRISPATDEDGGVPGIGMDDEAAGFAITHHLIALGHRRFGFIQGLAEHLSAEQRYRGALRALDEAGLAPAAMRAERGNFTFKSGVDLLPRLVGGTARPTAIICANDDTAVGALFAAHRAGIDVPGDLSIASFDDTPVSALVWPPLTTVHQPIQEMGARAVQIIAEALTSGSPVAAGAERLPFSLVERGSVAAPAGV</sequence>
<dbReference type="SMART" id="SM00354">
    <property type="entry name" value="HTH_LACI"/>
    <property type="match status" value="1"/>
</dbReference>
<dbReference type="Pfam" id="PF13377">
    <property type="entry name" value="Peripla_BP_3"/>
    <property type="match status" value="1"/>
</dbReference>
<evidence type="ECO:0000313" key="5">
    <source>
        <dbReference type="EMBL" id="PZO74005.1"/>
    </source>
</evidence>
<organism evidence="5 6">
    <name type="scientific">Sphingomonas hengshuiensis</name>
    <dbReference type="NCBI Taxonomy" id="1609977"/>
    <lineage>
        <taxon>Bacteria</taxon>
        <taxon>Pseudomonadati</taxon>
        <taxon>Pseudomonadota</taxon>
        <taxon>Alphaproteobacteria</taxon>
        <taxon>Sphingomonadales</taxon>
        <taxon>Sphingomonadaceae</taxon>
        <taxon>Sphingomonas</taxon>
    </lineage>
</organism>
<dbReference type="AlphaFoldDB" id="A0A2W5ASL6"/>
<proteinExistence type="predicted"/>
<gene>
    <name evidence="5" type="ORF">DI632_13950</name>
</gene>
<evidence type="ECO:0000256" key="3">
    <source>
        <dbReference type="ARBA" id="ARBA00023163"/>
    </source>
</evidence>
<dbReference type="CDD" id="cd01545">
    <property type="entry name" value="PBP1_SalR"/>
    <property type="match status" value="1"/>
</dbReference>
<keyword evidence="2" id="KW-0238">DNA-binding</keyword>
<dbReference type="PANTHER" id="PTHR30146:SF153">
    <property type="entry name" value="LACTOSE OPERON REPRESSOR"/>
    <property type="match status" value="1"/>
</dbReference>